<gene>
    <name evidence="1" type="ORF">LCGC14_0934510</name>
</gene>
<accession>A0A0F9P826</accession>
<reference evidence="1" key="1">
    <citation type="journal article" date="2015" name="Nature">
        <title>Complex archaea that bridge the gap between prokaryotes and eukaryotes.</title>
        <authorList>
            <person name="Spang A."/>
            <person name="Saw J.H."/>
            <person name="Jorgensen S.L."/>
            <person name="Zaremba-Niedzwiedzka K."/>
            <person name="Martijn J."/>
            <person name="Lind A.E."/>
            <person name="van Eijk R."/>
            <person name="Schleper C."/>
            <person name="Guy L."/>
            <person name="Ettema T.J."/>
        </authorList>
    </citation>
    <scope>NUCLEOTIDE SEQUENCE</scope>
</reference>
<organism evidence="1">
    <name type="scientific">marine sediment metagenome</name>
    <dbReference type="NCBI Taxonomy" id="412755"/>
    <lineage>
        <taxon>unclassified sequences</taxon>
        <taxon>metagenomes</taxon>
        <taxon>ecological metagenomes</taxon>
    </lineage>
</organism>
<name>A0A0F9P826_9ZZZZ</name>
<protein>
    <submittedName>
        <fullName evidence="1">Uncharacterized protein</fullName>
    </submittedName>
</protein>
<dbReference type="AlphaFoldDB" id="A0A0F9P826"/>
<dbReference type="EMBL" id="LAZR01003232">
    <property type="protein sequence ID" value="KKN20542.1"/>
    <property type="molecule type" value="Genomic_DNA"/>
</dbReference>
<comment type="caution">
    <text evidence="1">The sequence shown here is derived from an EMBL/GenBank/DDBJ whole genome shotgun (WGS) entry which is preliminary data.</text>
</comment>
<proteinExistence type="predicted"/>
<sequence>MEQRFLSTWGITRKIGKIIEKQINESEVENNIEKIAENIDMSEIDGELLLDLIQKQHINGAILTALVRRKMYSQEVFT</sequence>
<evidence type="ECO:0000313" key="1">
    <source>
        <dbReference type="EMBL" id="KKN20542.1"/>
    </source>
</evidence>